<dbReference type="FunFam" id="3.30.54.20:FF:000002">
    <property type="entry name" value="Threonine--tRNA ligase"/>
    <property type="match status" value="1"/>
</dbReference>
<dbReference type="Pfam" id="PF07973">
    <property type="entry name" value="tRNA_SAD"/>
    <property type="match status" value="1"/>
</dbReference>
<dbReference type="AlphaFoldDB" id="A0A2T4S6V0"/>
<dbReference type="GO" id="GO:0000049">
    <property type="term" value="F:tRNA binding"/>
    <property type="evidence" value="ECO:0007669"/>
    <property type="project" value="UniProtKB-KW"/>
</dbReference>
<evidence type="ECO:0000313" key="16">
    <source>
        <dbReference type="EMBL" id="PTK53130.1"/>
    </source>
</evidence>
<name>A0A2T4S6V0_9STAP</name>
<dbReference type="OrthoDB" id="2991388at2"/>
<dbReference type="PANTHER" id="PTHR11451:SF56">
    <property type="entry name" value="THREONINE--TRNA LIGASE 1"/>
    <property type="match status" value="1"/>
</dbReference>
<dbReference type="SUPFAM" id="SSF55186">
    <property type="entry name" value="ThrRS/AlaRS common domain"/>
    <property type="match status" value="1"/>
</dbReference>
<evidence type="ECO:0000256" key="6">
    <source>
        <dbReference type="ARBA" id="ARBA00022723"/>
    </source>
</evidence>
<sequence>MDKISITFPDGNSSEFDKGITTEEIAQSISPGLRKKAVAGKFNGQMVDLTRPLEEDGSIEIVTPGSEEALEVLRHSTAHLMAQALKRLYGDVKFGVGPVIEGGFYYDFDTDAKISSDDFPEIEKTMKQIVNENHKIERKVVSRNEAKDFFKDDPYKQELIDAIPEDENVTLYTQGEFTDLCRGVHVPSTSKIKEFKLLSTAGAYWRGDSNNKMLQRIYGTAFFDKKELKAHLKMLEERKERDHRKIGKELDLFMNSQLVG</sequence>
<dbReference type="InterPro" id="IPR012947">
    <property type="entry name" value="tRNA_SAD"/>
</dbReference>
<dbReference type="Gene3D" id="3.10.20.30">
    <property type="match status" value="1"/>
</dbReference>
<dbReference type="GO" id="GO:0006435">
    <property type="term" value="P:threonyl-tRNA aminoacylation"/>
    <property type="evidence" value="ECO:0007669"/>
    <property type="project" value="TreeGrafter"/>
</dbReference>
<dbReference type="Gene3D" id="3.30.54.20">
    <property type="match status" value="1"/>
</dbReference>
<dbReference type="EMBL" id="PZHR01000279">
    <property type="protein sequence ID" value="PTK53130.1"/>
    <property type="molecule type" value="Genomic_DNA"/>
</dbReference>
<dbReference type="FunFam" id="3.10.20.30:FF:000005">
    <property type="entry name" value="Threonine--tRNA ligase"/>
    <property type="match status" value="1"/>
</dbReference>
<dbReference type="InterPro" id="IPR012675">
    <property type="entry name" value="Beta-grasp_dom_sf"/>
</dbReference>
<dbReference type="Proteomes" id="UP000240400">
    <property type="component" value="Unassembled WGS sequence"/>
</dbReference>
<comment type="similarity">
    <text evidence="1">Belongs to the class-II aminoacyl-tRNA synthetase family.</text>
</comment>
<keyword evidence="7" id="KW-0547">Nucleotide-binding</keyword>
<evidence type="ECO:0000256" key="5">
    <source>
        <dbReference type="ARBA" id="ARBA00022598"/>
    </source>
</evidence>
<keyword evidence="9" id="KW-0067">ATP-binding</keyword>
<dbReference type="GO" id="GO:0004829">
    <property type="term" value="F:threonine-tRNA ligase activity"/>
    <property type="evidence" value="ECO:0007669"/>
    <property type="project" value="UniProtKB-EC"/>
</dbReference>
<evidence type="ECO:0000256" key="14">
    <source>
        <dbReference type="ARBA" id="ARBA00049515"/>
    </source>
</evidence>
<feature type="non-terminal residue" evidence="16">
    <location>
        <position position="260"/>
    </location>
</feature>
<dbReference type="PANTHER" id="PTHR11451">
    <property type="entry name" value="THREONINE-TRNA LIGASE"/>
    <property type="match status" value="1"/>
</dbReference>
<evidence type="ECO:0000256" key="1">
    <source>
        <dbReference type="ARBA" id="ARBA00008226"/>
    </source>
</evidence>
<accession>A0A2T4S6V0</accession>
<keyword evidence="11" id="KW-0648">Protein biosynthesis</keyword>
<evidence type="ECO:0000256" key="4">
    <source>
        <dbReference type="ARBA" id="ARBA00022555"/>
    </source>
</evidence>
<keyword evidence="8" id="KW-0862">Zinc</keyword>
<dbReference type="GO" id="GO:0140096">
    <property type="term" value="F:catalytic activity, acting on a protein"/>
    <property type="evidence" value="ECO:0007669"/>
    <property type="project" value="UniProtKB-ARBA"/>
</dbReference>
<evidence type="ECO:0000256" key="9">
    <source>
        <dbReference type="ARBA" id="ARBA00022840"/>
    </source>
</evidence>
<dbReference type="CDD" id="cd01667">
    <property type="entry name" value="TGS_ThrRS"/>
    <property type="match status" value="1"/>
</dbReference>
<protein>
    <recommendedName>
        <fullName evidence="2">threonine--tRNA ligase</fullName>
        <ecNumber evidence="2">6.1.1.3</ecNumber>
    </recommendedName>
    <alternativeName>
        <fullName evidence="13">Threonyl-tRNA synthetase</fullName>
    </alternativeName>
</protein>
<evidence type="ECO:0000256" key="2">
    <source>
        <dbReference type="ARBA" id="ARBA00013163"/>
    </source>
</evidence>
<dbReference type="InterPro" id="IPR045864">
    <property type="entry name" value="aa-tRNA-synth_II/BPL/LPL"/>
</dbReference>
<keyword evidence="4" id="KW-0820">tRNA-binding</keyword>
<keyword evidence="5 16" id="KW-0436">Ligase</keyword>
<evidence type="ECO:0000256" key="10">
    <source>
        <dbReference type="ARBA" id="ARBA00022884"/>
    </source>
</evidence>
<dbReference type="InterPro" id="IPR018163">
    <property type="entry name" value="Thr/Ala-tRNA-synth_IIc_edit"/>
</dbReference>
<organism evidence="16 17">
    <name type="scientific">Staphylococcus nepalensis</name>
    <dbReference type="NCBI Taxonomy" id="214473"/>
    <lineage>
        <taxon>Bacteria</taxon>
        <taxon>Bacillati</taxon>
        <taxon>Bacillota</taxon>
        <taxon>Bacilli</taxon>
        <taxon>Bacillales</taxon>
        <taxon>Staphylococcaceae</taxon>
        <taxon>Staphylococcus</taxon>
    </lineage>
</organism>
<dbReference type="Gene3D" id="3.30.980.10">
    <property type="entry name" value="Threonyl-trna Synthetase, Chain A, domain 2"/>
    <property type="match status" value="1"/>
</dbReference>
<comment type="caution">
    <text evidence="16">The sequence shown here is derived from an EMBL/GenBank/DDBJ whole genome shotgun (WGS) entry which is preliminary data.</text>
</comment>
<dbReference type="GO" id="GO:0046872">
    <property type="term" value="F:metal ion binding"/>
    <property type="evidence" value="ECO:0007669"/>
    <property type="project" value="UniProtKB-KW"/>
</dbReference>
<reference evidence="16 17" key="1">
    <citation type="journal article" date="2016" name="Front. Microbiol.">
        <title>Comprehensive Phylogenetic Analysis of Bovine Non-aureus Staphylococci Species Based on Whole-Genome Sequencing.</title>
        <authorList>
            <person name="Naushad S."/>
            <person name="Barkema H.W."/>
            <person name="Luby C."/>
            <person name="Condas L.A."/>
            <person name="Nobrega D.B."/>
            <person name="Carson D.A."/>
            <person name="De Buck J."/>
        </authorList>
    </citation>
    <scope>NUCLEOTIDE SEQUENCE [LARGE SCALE GENOMIC DNA]</scope>
    <source>
        <strain evidence="16 17">SNUC 4337</strain>
    </source>
</reference>
<dbReference type="InterPro" id="IPR012676">
    <property type="entry name" value="TGS-like"/>
</dbReference>
<gene>
    <name evidence="16" type="ORF">BUZ61_14185</name>
</gene>
<dbReference type="PROSITE" id="PS51880">
    <property type="entry name" value="TGS"/>
    <property type="match status" value="1"/>
</dbReference>
<evidence type="ECO:0000259" key="15">
    <source>
        <dbReference type="PROSITE" id="PS51880"/>
    </source>
</evidence>
<dbReference type="InterPro" id="IPR004095">
    <property type="entry name" value="TGS"/>
</dbReference>
<evidence type="ECO:0000256" key="12">
    <source>
        <dbReference type="ARBA" id="ARBA00023146"/>
    </source>
</evidence>
<dbReference type="FunFam" id="3.30.980.10:FF:000005">
    <property type="entry name" value="Threonyl-tRNA synthetase, mitochondrial"/>
    <property type="match status" value="1"/>
</dbReference>
<dbReference type="EC" id="6.1.1.3" evidence="2"/>
<dbReference type="SUPFAM" id="SSF81271">
    <property type="entry name" value="TGS-like"/>
    <property type="match status" value="1"/>
</dbReference>
<dbReference type="SMART" id="SM00863">
    <property type="entry name" value="tRNA_SAD"/>
    <property type="match status" value="1"/>
</dbReference>
<comment type="catalytic activity">
    <reaction evidence="14">
        <text>tRNA(Thr) + L-threonine + ATP = L-threonyl-tRNA(Thr) + AMP + diphosphate + H(+)</text>
        <dbReference type="Rhea" id="RHEA:24624"/>
        <dbReference type="Rhea" id="RHEA-COMP:9670"/>
        <dbReference type="Rhea" id="RHEA-COMP:9704"/>
        <dbReference type="ChEBI" id="CHEBI:15378"/>
        <dbReference type="ChEBI" id="CHEBI:30616"/>
        <dbReference type="ChEBI" id="CHEBI:33019"/>
        <dbReference type="ChEBI" id="CHEBI:57926"/>
        <dbReference type="ChEBI" id="CHEBI:78442"/>
        <dbReference type="ChEBI" id="CHEBI:78534"/>
        <dbReference type="ChEBI" id="CHEBI:456215"/>
        <dbReference type="EC" id="6.1.1.3"/>
    </reaction>
</comment>
<evidence type="ECO:0000313" key="17">
    <source>
        <dbReference type="Proteomes" id="UP000240400"/>
    </source>
</evidence>
<evidence type="ECO:0000256" key="7">
    <source>
        <dbReference type="ARBA" id="ARBA00022741"/>
    </source>
</evidence>
<dbReference type="Pfam" id="PF02824">
    <property type="entry name" value="TGS"/>
    <property type="match status" value="1"/>
</dbReference>
<keyword evidence="10" id="KW-0694">RNA-binding</keyword>
<evidence type="ECO:0000256" key="8">
    <source>
        <dbReference type="ARBA" id="ARBA00022833"/>
    </source>
</evidence>
<evidence type="ECO:0000256" key="13">
    <source>
        <dbReference type="ARBA" id="ARBA00031900"/>
    </source>
</evidence>
<keyword evidence="3" id="KW-0963">Cytoplasm</keyword>
<proteinExistence type="inferred from homology"/>
<keyword evidence="12" id="KW-0030">Aminoacyl-tRNA synthetase</keyword>
<feature type="domain" description="TGS" evidence="15">
    <location>
        <begin position="1"/>
        <end position="63"/>
    </location>
</feature>
<dbReference type="GO" id="GO:0016740">
    <property type="term" value="F:transferase activity"/>
    <property type="evidence" value="ECO:0007669"/>
    <property type="project" value="UniProtKB-ARBA"/>
</dbReference>
<evidence type="ECO:0000256" key="11">
    <source>
        <dbReference type="ARBA" id="ARBA00022917"/>
    </source>
</evidence>
<keyword evidence="6" id="KW-0479">Metal-binding</keyword>
<evidence type="ECO:0000256" key="3">
    <source>
        <dbReference type="ARBA" id="ARBA00022490"/>
    </source>
</evidence>
<dbReference type="RefSeq" id="WP_142401884.1">
    <property type="nucleotide sequence ID" value="NZ_PZHR01000279.1"/>
</dbReference>
<dbReference type="Gene3D" id="3.30.930.10">
    <property type="entry name" value="Bira Bifunctional Protein, Domain 2"/>
    <property type="match status" value="1"/>
</dbReference>
<dbReference type="GO" id="GO:0005524">
    <property type="term" value="F:ATP binding"/>
    <property type="evidence" value="ECO:0007669"/>
    <property type="project" value="UniProtKB-KW"/>
</dbReference>